<dbReference type="InterPro" id="IPR002177">
    <property type="entry name" value="DPS_DNA-bd"/>
</dbReference>
<evidence type="ECO:0000313" key="7">
    <source>
        <dbReference type="Proteomes" id="UP000198877"/>
    </source>
</evidence>
<feature type="domain" description="Ferritin/DPS" evidence="3">
    <location>
        <begin position="37"/>
        <end position="159"/>
    </location>
</feature>
<keyword evidence="5" id="KW-0238">DNA-binding</keyword>
<dbReference type="GO" id="GO:0008199">
    <property type="term" value="F:ferric iron binding"/>
    <property type="evidence" value="ECO:0007669"/>
    <property type="project" value="InterPro"/>
</dbReference>
<dbReference type="PIRSF" id="PIRSF005900">
    <property type="entry name" value="Dps"/>
    <property type="match status" value="1"/>
</dbReference>
<dbReference type="EC" id="1.16.-.-" evidence="4"/>
<dbReference type="OrthoDB" id="9797687at2"/>
<dbReference type="Pfam" id="PF00210">
    <property type="entry name" value="Ferritin"/>
    <property type="match status" value="1"/>
</dbReference>
<dbReference type="RefSeq" id="WP_045250071.1">
    <property type="nucleotide sequence ID" value="NZ_CBFSJS010000103.1"/>
</dbReference>
<name>A0A0F0L226_9MICO</name>
<sequence>MSNAETITATSVDPTVAAGAAQFLTPVVLGLQALTLNGKQAHWHVRGANFVGVHELLDVIVDHAGDFADTAAERIVALGLPIDARASVVAEKAGATQVPAGFTKSDELVRAVIADIDAVLVDVKAAVEGLDEIDLTSQDVAIEIQRGLEKDRWFLVSHIAA</sequence>
<dbReference type="EMBL" id="JYIT01000069">
    <property type="protein sequence ID" value="KJL25586.1"/>
    <property type="molecule type" value="Genomic_DNA"/>
</dbReference>
<evidence type="ECO:0000313" key="4">
    <source>
        <dbReference type="EMBL" id="KJL25586.1"/>
    </source>
</evidence>
<reference evidence="4 6" key="1">
    <citation type="submission" date="2015-02" db="EMBL/GenBank/DDBJ databases">
        <title>Draft genome sequences of ten Microbacterium spp. with emphasis on heavy metal contaminated environments.</title>
        <authorList>
            <person name="Corretto E."/>
        </authorList>
    </citation>
    <scope>NUCLEOTIDE SEQUENCE [LARGE SCALE GENOMIC DNA]</scope>
    <source>
        <strain evidence="4 6">DSM 23848</strain>
    </source>
</reference>
<dbReference type="Gene3D" id="1.20.1260.10">
    <property type="match status" value="1"/>
</dbReference>
<dbReference type="InterPro" id="IPR012347">
    <property type="entry name" value="Ferritin-like"/>
</dbReference>
<dbReference type="PANTHER" id="PTHR42932">
    <property type="entry name" value="GENERAL STRESS PROTEIN 20U"/>
    <property type="match status" value="1"/>
</dbReference>
<gene>
    <name evidence="4" type="primary">dps</name>
    <name evidence="4" type="ORF">RL72_01365</name>
    <name evidence="5" type="ORF">SAMN04488591_0669</name>
</gene>
<evidence type="ECO:0000256" key="2">
    <source>
        <dbReference type="RuleBase" id="RU003875"/>
    </source>
</evidence>
<accession>A0A0F0L226</accession>
<dbReference type="PROSITE" id="PS00818">
    <property type="entry name" value="DPS_1"/>
    <property type="match status" value="1"/>
</dbReference>
<comment type="similarity">
    <text evidence="1 2">Belongs to the Dps family.</text>
</comment>
<evidence type="ECO:0000313" key="5">
    <source>
        <dbReference type="EMBL" id="SFR36364.1"/>
    </source>
</evidence>
<evidence type="ECO:0000259" key="3">
    <source>
        <dbReference type="Pfam" id="PF00210"/>
    </source>
</evidence>
<dbReference type="InterPro" id="IPR008331">
    <property type="entry name" value="Ferritin_DPS_dom"/>
</dbReference>
<dbReference type="GO" id="GO:0003677">
    <property type="term" value="F:DNA binding"/>
    <property type="evidence" value="ECO:0007669"/>
    <property type="project" value="UniProtKB-KW"/>
</dbReference>
<dbReference type="PANTHER" id="PTHR42932:SF2">
    <property type="entry name" value="DNA PROTECTION DURING STARVATION PROTEIN 1"/>
    <property type="match status" value="1"/>
</dbReference>
<keyword evidence="6" id="KW-1185">Reference proteome</keyword>
<dbReference type="InterPro" id="IPR023188">
    <property type="entry name" value="DPS_DNA-bd_CS"/>
</dbReference>
<dbReference type="Proteomes" id="UP000198877">
    <property type="component" value="Unassembled WGS sequence"/>
</dbReference>
<evidence type="ECO:0000256" key="1">
    <source>
        <dbReference type="ARBA" id="ARBA00009497"/>
    </source>
</evidence>
<reference evidence="5" key="3">
    <citation type="submission" date="2016-10" db="EMBL/GenBank/DDBJ databases">
        <authorList>
            <person name="de Groot N.N."/>
        </authorList>
    </citation>
    <scope>NUCLEOTIDE SEQUENCE [LARGE SCALE GENOMIC DNA]</scope>
    <source>
        <strain evidence="5">CL127</strain>
    </source>
</reference>
<dbReference type="EMBL" id="FOYR01000001">
    <property type="protein sequence ID" value="SFR36364.1"/>
    <property type="molecule type" value="Genomic_DNA"/>
</dbReference>
<keyword evidence="4" id="KW-0560">Oxidoreductase</keyword>
<accession>A0A1I6G2E5</accession>
<dbReference type="InterPro" id="IPR009078">
    <property type="entry name" value="Ferritin-like_SF"/>
</dbReference>
<dbReference type="SUPFAM" id="SSF47240">
    <property type="entry name" value="Ferritin-like"/>
    <property type="match status" value="1"/>
</dbReference>
<organism evidence="4 6">
    <name type="scientific">Microbacterium azadirachtae</name>
    <dbReference type="NCBI Taxonomy" id="582680"/>
    <lineage>
        <taxon>Bacteria</taxon>
        <taxon>Bacillati</taxon>
        <taxon>Actinomycetota</taxon>
        <taxon>Actinomycetes</taxon>
        <taxon>Micrococcales</taxon>
        <taxon>Microbacteriaceae</taxon>
        <taxon>Microbacterium</taxon>
    </lineage>
</organism>
<protein>
    <submittedName>
        <fullName evidence="4">DNA protection during starvation protein</fullName>
        <ecNumber evidence="4">1.16.-.-</ecNumber>
    </submittedName>
    <submittedName>
        <fullName evidence="5">Starvation-inducible DNA-binding protein</fullName>
    </submittedName>
</protein>
<dbReference type="CDD" id="cd01043">
    <property type="entry name" value="DPS"/>
    <property type="match status" value="1"/>
</dbReference>
<evidence type="ECO:0000313" key="6">
    <source>
        <dbReference type="Proteomes" id="UP000033448"/>
    </source>
</evidence>
<reference evidence="7" key="2">
    <citation type="submission" date="2016-10" db="EMBL/GenBank/DDBJ databases">
        <authorList>
            <person name="Varghese N."/>
            <person name="Submissions S."/>
        </authorList>
    </citation>
    <scope>NUCLEOTIDE SEQUENCE [LARGE SCALE GENOMIC DNA]</scope>
    <source>
        <strain evidence="7">CL127</strain>
    </source>
</reference>
<dbReference type="Proteomes" id="UP000033448">
    <property type="component" value="Unassembled WGS sequence"/>
</dbReference>
<proteinExistence type="inferred from homology"/>
<dbReference type="AlphaFoldDB" id="A0A0F0L226"/>
<dbReference type="PATRIC" id="fig|582680.7.peg.1403"/>
<dbReference type="PRINTS" id="PR01346">
    <property type="entry name" value="HELNAPAPROT"/>
</dbReference>
<dbReference type="GO" id="GO:0016722">
    <property type="term" value="F:oxidoreductase activity, acting on metal ions"/>
    <property type="evidence" value="ECO:0007669"/>
    <property type="project" value="InterPro"/>
</dbReference>